<organism evidence="1 2">
    <name type="scientific">Campylobacter hominis (strain ATCC BAA-381 / DSM 21671 / CCUG 45161 / LMG 19568 / NCTC 13146 / CH001A)</name>
    <dbReference type="NCBI Taxonomy" id="360107"/>
    <lineage>
        <taxon>Bacteria</taxon>
        <taxon>Pseudomonadati</taxon>
        <taxon>Campylobacterota</taxon>
        <taxon>Epsilonproteobacteria</taxon>
        <taxon>Campylobacterales</taxon>
        <taxon>Campylobacteraceae</taxon>
        <taxon>Campylobacter</taxon>
    </lineage>
</organism>
<reference evidence="2" key="1">
    <citation type="submission" date="2007-07" db="EMBL/GenBank/DDBJ databases">
        <title>Complete genome sequence of Campylobacter hominis ATCC BAA-381, a commensal isolated from the human gastrointestinal tract.</title>
        <authorList>
            <person name="Fouts D.E."/>
            <person name="Mongodin E.F."/>
            <person name="Puiu D."/>
            <person name="Sebastian Y."/>
            <person name="Miller W.G."/>
            <person name="Mandrell R.E."/>
            <person name="Nelson K.E."/>
        </authorList>
    </citation>
    <scope>NUCLEOTIDE SEQUENCE [LARGE SCALE GENOMIC DNA]</scope>
    <source>
        <strain evidence="2">ATCC BAA-381 / DSM 21671 / CCUG 45161 / LMG 19568 / NCTC 13146 / CH001A</strain>
    </source>
</reference>
<dbReference type="AlphaFoldDB" id="A7I260"/>
<protein>
    <submittedName>
        <fullName evidence="1">Uncharacterized protein</fullName>
    </submittedName>
</protein>
<gene>
    <name evidence="1" type="ordered locus">CHAB381_1043</name>
</gene>
<evidence type="ECO:0000313" key="1">
    <source>
        <dbReference type="EMBL" id="ABS51773.1"/>
    </source>
</evidence>
<name>A7I260_CAMHC</name>
<evidence type="ECO:0000313" key="2">
    <source>
        <dbReference type="Proteomes" id="UP000002407"/>
    </source>
</evidence>
<dbReference type="HOGENOM" id="CLU_2449062_0_0_7"/>
<keyword evidence="2" id="KW-1185">Reference proteome</keyword>
<dbReference type="EMBL" id="CP000776">
    <property type="protein sequence ID" value="ABS51773.1"/>
    <property type="molecule type" value="Genomic_DNA"/>
</dbReference>
<proteinExistence type="predicted"/>
<accession>A7I260</accession>
<dbReference type="KEGG" id="cha:CHAB381_1043"/>
<dbReference type="RefSeq" id="WP_012108898.1">
    <property type="nucleotide sequence ID" value="NC_009714.1"/>
</dbReference>
<dbReference type="STRING" id="360107.CHAB381_1043"/>
<sequence length="89" mass="10304">MNFLWCITGLFSVLFIVSLIKNIKLNDKIIKKNDEILMLKQNLDEAKDGISSALNALKISNKKNKKLLTIVKILKNNKNFETDNQKWKI</sequence>
<dbReference type="Proteomes" id="UP000002407">
    <property type="component" value="Chromosome"/>
</dbReference>